<dbReference type="OMA" id="NANTVWH"/>
<evidence type="ECO:0000313" key="8">
    <source>
        <dbReference type="Proteomes" id="UP000258309"/>
    </source>
</evidence>
<dbReference type="InterPro" id="IPR007867">
    <property type="entry name" value="GMC_OxRtase_C"/>
</dbReference>
<keyword evidence="4" id="KW-0285">Flavoprotein</keyword>
<evidence type="ECO:0000256" key="2">
    <source>
        <dbReference type="PIRSR" id="PIRSR000137-1"/>
    </source>
</evidence>
<dbReference type="Gene3D" id="3.30.560.10">
    <property type="entry name" value="Glucose Oxidase, domain 3"/>
    <property type="match status" value="1"/>
</dbReference>
<comment type="cofactor">
    <cofactor evidence="3">
        <name>FAD</name>
        <dbReference type="ChEBI" id="CHEBI:57692"/>
    </cofactor>
</comment>
<accession>A0A3E2HC92</accession>
<dbReference type="OrthoDB" id="269227at2759"/>
<feature type="non-terminal residue" evidence="7">
    <location>
        <position position="1"/>
    </location>
</feature>
<dbReference type="SUPFAM" id="SSF51905">
    <property type="entry name" value="FAD/NAD(P)-binding domain"/>
    <property type="match status" value="1"/>
</dbReference>
<comment type="similarity">
    <text evidence="1 4">Belongs to the GMC oxidoreductase family.</text>
</comment>
<dbReference type="InterPro" id="IPR012132">
    <property type="entry name" value="GMC_OxRdtase"/>
</dbReference>
<dbReference type="Pfam" id="PF05199">
    <property type="entry name" value="GMC_oxred_C"/>
    <property type="match status" value="1"/>
</dbReference>
<feature type="active site" description="Proton acceptor" evidence="2">
    <location>
        <position position="545"/>
    </location>
</feature>
<evidence type="ECO:0000259" key="5">
    <source>
        <dbReference type="PROSITE" id="PS00623"/>
    </source>
</evidence>
<gene>
    <name evidence="7" type="ORF">B7463_g5582</name>
</gene>
<evidence type="ECO:0000256" key="3">
    <source>
        <dbReference type="PIRSR" id="PIRSR000137-2"/>
    </source>
</evidence>
<feature type="active site" description="Proton donor" evidence="2">
    <location>
        <position position="501"/>
    </location>
</feature>
<feature type="domain" description="Glucose-methanol-choline oxidoreductase N-terminal" evidence="5">
    <location>
        <begin position="84"/>
        <end position="107"/>
    </location>
</feature>
<dbReference type="PANTHER" id="PTHR11552:SF134">
    <property type="entry name" value="GLUCOSE-METHANOL-CHOLINE OXIDOREDUCTASE N-TERMINAL DOMAIN-CONTAINING PROTEIN"/>
    <property type="match status" value="1"/>
</dbReference>
<sequence length="568" mass="62070">MASTFDFIIVGGDTAGCLLAKRLASTKKKPSVLLVEAGGDGLDTTHRMPANRFLNAFTKPDWDYNYVLTPNPVLDGKALPYARGKGLGGSSLINFMVYTRGATADYDRWAELVGSEEWTWQKSEERFKRIESISTDELSPEVKKYVNIEPGSMGTDGPVQISLSSTLDAGLKISLESAAELDIPLNLNLNSGNPMGVGLDFLATKAGLRTTSASAHIHSEKPDNLIIWTNAQVAKIVLEDKKAVGIETTDGRKASSTTEVILCAGAINSPQVLLLSGIGPAAELATLNIEVKHDLSGVGENLQDHCGSPIFHHLGHGVSDRVAFMFNPEKVKAAEDQWLRDHTGEMATAQHETALSFHKDPAVTNSKEFKALDSSIQAWINEPTVPNYEIILNAGIQPPGYTFDDKEDAFLNIFVIMMHPLSRGSVKLQSANPADPPLVDMAFMQHPFDRLNLISAVRKAMQFMETKTYAKFWKHLIFGPKSSSDEDVWEFIKLSLSPIWHANGSVMMGKKGDKMACVDSELRVYGIESLRVADLSVCPLTPSNHSQATAYLVGEFAAEKIIQEHNLD</sequence>
<evidence type="ECO:0000256" key="4">
    <source>
        <dbReference type="RuleBase" id="RU003968"/>
    </source>
</evidence>
<dbReference type="AlphaFoldDB" id="A0A3E2HC92"/>
<dbReference type="Gene3D" id="3.50.50.60">
    <property type="entry name" value="FAD/NAD(P)-binding domain"/>
    <property type="match status" value="1"/>
</dbReference>
<dbReference type="EMBL" id="NCSJ02000092">
    <property type="protein sequence ID" value="RFU30761.1"/>
    <property type="molecule type" value="Genomic_DNA"/>
</dbReference>
<dbReference type="InterPro" id="IPR000172">
    <property type="entry name" value="GMC_OxRdtase_N"/>
</dbReference>
<feature type="domain" description="Glucose-methanol-choline oxidoreductase N-terminal" evidence="6">
    <location>
        <begin position="265"/>
        <end position="279"/>
    </location>
</feature>
<dbReference type="InterPro" id="IPR036188">
    <property type="entry name" value="FAD/NAD-bd_sf"/>
</dbReference>
<feature type="non-terminal residue" evidence="7">
    <location>
        <position position="568"/>
    </location>
</feature>
<evidence type="ECO:0000259" key="6">
    <source>
        <dbReference type="PROSITE" id="PS00624"/>
    </source>
</evidence>
<dbReference type="Pfam" id="PF00732">
    <property type="entry name" value="GMC_oxred_N"/>
    <property type="match status" value="1"/>
</dbReference>
<dbReference type="SUPFAM" id="SSF54373">
    <property type="entry name" value="FAD-linked reductases, C-terminal domain"/>
    <property type="match status" value="1"/>
</dbReference>
<evidence type="ECO:0000313" key="7">
    <source>
        <dbReference type="EMBL" id="RFU30761.1"/>
    </source>
</evidence>
<feature type="binding site" evidence="3">
    <location>
        <position position="233"/>
    </location>
    <ligand>
        <name>FAD</name>
        <dbReference type="ChEBI" id="CHEBI:57692"/>
    </ligand>
</feature>
<comment type="caution">
    <text evidence="7">The sequence shown here is derived from an EMBL/GenBank/DDBJ whole genome shotgun (WGS) entry which is preliminary data.</text>
</comment>
<protein>
    <recommendedName>
        <fullName evidence="5 6">Glucose-methanol-choline oxidoreductase N-terminal domain-containing protein</fullName>
    </recommendedName>
</protein>
<name>A0A3E2HC92_SCYLI</name>
<dbReference type="STRING" id="5539.A0A3E2HC92"/>
<feature type="binding site" evidence="3">
    <location>
        <begin position="94"/>
        <end position="97"/>
    </location>
    <ligand>
        <name>FAD</name>
        <dbReference type="ChEBI" id="CHEBI:57692"/>
    </ligand>
</feature>
<dbReference type="PIRSF" id="PIRSF000137">
    <property type="entry name" value="Alcohol_oxidase"/>
    <property type="match status" value="1"/>
</dbReference>
<evidence type="ECO:0000256" key="1">
    <source>
        <dbReference type="ARBA" id="ARBA00010790"/>
    </source>
</evidence>
<dbReference type="PROSITE" id="PS00624">
    <property type="entry name" value="GMC_OXRED_2"/>
    <property type="match status" value="1"/>
</dbReference>
<dbReference type="Proteomes" id="UP000258309">
    <property type="component" value="Unassembled WGS sequence"/>
</dbReference>
<reference evidence="7 8" key="1">
    <citation type="submission" date="2018-05" db="EMBL/GenBank/DDBJ databases">
        <title>Draft genome sequence of Scytalidium lignicola DSM 105466, a ubiquitous saprotrophic fungus.</title>
        <authorList>
            <person name="Buettner E."/>
            <person name="Gebauer A.M."/>
            <person name="Hofrichter M."/>
            <person name="Liers C."/>
            <person name="Kellner H."/>
        </authorList>
    </citation>
    <scope>NUCLEOTIDE SEQUENCE [LARGE SCALE GENOMIC DNA]</scope>
    <source>
        <strain evidence="7 8">DSM 105466</strain>
    </source>
</reference>
<proteinExistence type="inferred from homology"/>
<keyword evidence="3 4" id="KW-0274">FAD</keyword>
<organism evidence="7 8">
    <name type="scientific">Scytalidium lignicola</name>
    <name type="common">Hyphomycete</name>
    <dbReference type="NCBI Taxonomy" id="5539"/>
    <lineage>
        <taxon>Eukaryota</taxon>
        <taxon>Fungi</taxon>
        <taxon>Dikarya</taxon>
        <taxon>Ascomycota</taxon>
        <taxon>Pezizomycotina</taxon>
        <taxon>Leotiomycetes</taxon>
        <taxon>Leotiomycetes incertae sedis</taxon>
        <taxon>Scytalidium</taxon>
    </lineage>
</organism>
<dbReference type="GO" id="GO:0050660">
    <property type="term" value="F:flavin adenine dinucleotide binding"/>
    <property type="evidence" value="ECO:0007669"/>
    <property type="project" value="InterPro"/>
</dbReference>
<dbReference type="PROSITE" id="PS00623">
    <property type="entry name" value="GMC_OXRED_1"/>
    <property type="match status" value="1"/>
</dbReference>
<feature type="binding site" evidence="3">
    <location>
        <begin position="500"/>
        <end position="501"/>
    </location>
    <ligand>
        <name>FAD</name>
        <dbReference type="ChEBI" id="CHEBI:57692"/>
    </ligand>
</feature>
<keyword evidence="8" id="KW-1185">Reference proteome</keyword>
<dbReference type="PANTHER" id="PTHR11552">
    <property type="entry name" value="GLUCOSE-METHANOL-CHOLINE GMC OXIDOREDUCTASE"/>
    <property type="match status" value="1"/>
</dbReference>
<dbReference type="GO" id="GO:0016614">
    <property type="term" value="F:oxidoreductase activity, acting on CH-OH group of donors"/>
    <property type="evidence" value="ECO:0007669"/>
    <property type="project" value="InterPro"/>
</dbReference>